<comment type="caution">
    <text evidence="1">The sequence shown here is derived from an EMBL/GenBank/DDBJ whole genome shotgun (WGS) entry which is preliminary data.</text>
</comment>
<organism evidence="1 2">
    <name type="scientific">Phainopepla nitens</name>
    <name type="common">Phainopepla</name>
    <dbReference type="NCBI Taxonomy" id="161653"/>
    <lineage>
        <taxon>Eukaryota</taxon>
        <taxon>Metazoa</taxon>
        <taxon>Chordata</taxon>
        <taxon>Craniata</taxon>
        <taxon>Vertebrata</taxon>
        <taxon>Euteleostomi</taxon>
        <taxon>Archelosauria</taxon>
        <taxon>Archosauria</taxon>
        <taxon>Dinosauria</taxon>
        <taxon>Saurischia</taxon>
        <taxon>Theropoda</taxon>
        <taxon>Coelurosauria</taxon>
        <taxon>Aves</taxon>
        <taxon>Neognathae</taxon>
        <taxon>Neoaves</taxon>
        <taxon>Telluraves</taxon>
        <taxon>Australaves</taxon>
        <taxon>Passeriformes</taxon>
        <taxon>Bombycillidae</taxon>
        <taxon>Phainopepla</taxon>
    </lineage>
</organism>
<dbReference type="EMBL" id="VXBQ01009668">
    <property type="protein sequence ID" value="NXO68622.1"/>
    <property type="molecule type" value="Genomic_DNA"/>
</dbReference>
<protein>
    <submittedName>
        <fullName evidence="1">INPP phosphatase</fullName>
    </submittedName>
</protein>
<evidence type="ECO:0000313" key="2">
    <source>
        <dbReference type="Proteomes" id="UP000579685"/>
    </source>
</evidence>
<dbReference type="AlphaFoldDB" id="A0A7L1U4P3"/>
<dbReference type="SUPFAM" id="SSF56655">
    <property type="entry name" value="Carbohydrate phosphatase"/>
    <property type="match status" value="1"/>
</dbReference>
<keyword evidence="2" id="KW-1185">Reference proteome</keyword>
<evidence type="ECO:0000313" key="1">
    <source>
        <dbReference type="EMBL" id="NXO68622.1"/>
    </source>
</evidence>
<name>A0A7L1U4P3_PHANI</name>
<dbReference type="Gene3D" id="3.30.540.10">
    <property type="entry name" value="Fructose-1,6-Bisphosphatase, subunit A, domain 1"/>
    <property type="match status" value="1"/>
</dbReference>
<proteinExistence type="predicted"/>
<dbReference type="Proteomes" id="UP000579685">
    <property type="component" value="Unassembled WGS sequence"/>
</dbReference>
<gene>
    <name evidence="1" type="primary">Inpp1</name>
    <name evidence="1" type="ORF">PHANIT_R14799</name>
</gene>
<sequence>RAKAGAGTPQTPCKSADSTNEFIGGCEDVAAIEGIAPRGLRSALVLVGAFDRRTGVPVLGVINEPFFQRDPQTHRYSQTPHHGV</sequence>
<feature type="non-terminal residue" evidence="1">
    <location>
        <position position="1"/>
    </location>
</feature>
<reference evidence="1 2" key="1">
    <citation type="submission" date="2019-09" db="EMBL/GenBank/DDBJ databases">
        <title>Bird 10,000 Genomes (B10K) Project - Family phase.</title>
        <authorList>
            <person name="Zhang G."/>
        </authorList>
    </citation>
    <scope>NUCLEOTIDE SEQUENCE [LARGE SCALE GENOMIC DNA]</scope>
    <source>
        <strain evidence="1">B10K-DU-002-32</strain>
        <tissue evidence="1">Muscle</tissue>
    </source>
</reference>
<feature type="non-terminal residue" evidence="1">
    <location>
        <position position="84"/>
    </location>
</feature>
<accession>A0A7L1U4P3</accession>